<name>A0A255YQG2_9PROT</name>
<sequence>MNPRNEAGFAWLHAVLPGTCGCPKRRPQGQVNNIAVLLERDKGRLVSKRCCLELGNPAVRPTGRVGIAYYAVSCCQSGGGHVCDLLALAVAAALVRFFG</sequence>
<comment type="caution">
    <text evidence="1">The sequence shown here is derived from an EMBL/GenBank/DDBJ whole genome shotgun (WGS) entry which is preliminary data.</text>
</comment>
<accession>A0A255YQG2</accession>
<organism evidence="1 2">
    <name type="scientific">Niveispirillum lacus</name>
    <dbReference type="NCBI Taxonomy" id="1981099"/>
    <lineage>
        <taxon>Bacteria</taxon>
        <taxon>Pseudomonadati</taxon>
        <taxon>Pseudomonadota</taxon>
        <taxon>Alphaproteobacteria</taxon>
        <taxon>Rhodospirillales</taxon>
        <taxon>Azospirillaceae</taxon>
        <taxon>Niveispirillum</taxon>
    </lineage>
</organism>
<evidence type="ECO:0000313" key="2">
    <source>
        <dbReference type="Proteomes" id="UP000216998"/>
    </source>
</evidence>
<proteinExistence type="predicted"/>
<dbReference type="PROSITE" id="PS51257">
    <property type="entry name" value="PROKAR_LIPOPROTEIN"/>
    <property type="match status" value="1"/>
</dbReference>
<dbReference type="EMBL" id="NOXU01000032">
    <property type="protein sequence ID" value="OYQ31462.1"/>
    <property type="molecule type" value="Genomic_DNA"/>
</dbReference>
<evidence type="ECO:0000313" key="1">
    <source>
        <dbReference type="EMBL" id="OYQ31462.1"/>
    </source>
</evidence>
<gene>
    <name evidence="1" type="ORF">CHU95_20130</name>
</gene>
<reference evidence="1 2" key="1">
    <citation type="submission" date="2017-07" db="EMBL/GenBank/DDBJ databases">
        <title>Niveispirillum cyanobacteriorum sp. nov., isolated from cyanobacterial aggregates in a eutrophic lake.</title>
        <authorList>
            <person name="Cai H."/>
        </authorList>
    </citation>
    <scope>NUCLEOTIDE SEQUENCE [LARGE SCALE GENOMIC DNA]</scope>
    <source>
        <strain evidence="2">TH1-14</strain>
    </source>
</reference>
<dbReference type="Proteomes" id="UP000216998">
    <property type="component" value="Unassembled WGS sequence"/>
</dbReference>
<dbReference type="AlphaFoldDB" id="A0A255YQG2"/>
<protein>
    <submittedName>
        <fullName evidence="1">Uncharacterized protein</fullName>
    </submittedName>
</protein>
<keyword evidence="2" id="KW-1185">Reference proteome</keyword>